<dbReference type="Proteomes" id="UP000324222">
    <property type="component" value="Unassembled WGS sequence"/>
</dbReference>
<comment type="caution">
    <text evidence="1">The sequence shown here is derived from an EMBL/GenBank/DDBJ whole genome shotgun (WGS) entry which is preliminary data.</text>
</comment>
<evidence type="ECO:0000313" key="1">
    <source>
        <dbReference type="EMBL" id="MPC28517.1"/>
    </source>
</evidence>
<reference evidence="1 2" key="1">
    <citation type="submission" date="2019-05" db="EMBL/GenBank/DDBJ databases">
        <title>Another draft genome of Portunus trituberculatus and its Hox gene families provides insights of decapod evolution.</title>
        <authorList>
            <person name="Jeong J.-H."/>
            <person name="Song I."/>
            <person name="Kim S."/>
            <person name="Choi T."/>
            <person name="Kim D."/>
            <person name="Ryu S."/>
            <person name="Kim W."/>
        </authorList>
    </citation>
    <scope>NUCLEOTIDE SEQUENCE [LARGE SCALE GENOMIC DNA]</scope>
    <source>
        <tissue evidence="1">Muscle</tissue>
    </source>
</reference>
<keyword evidence="2" id="KW-1185">Reference proteome</keyword>
<protein>
    <submittedName>
        <fullName evidence="1">Uncharacterized protein</fullName>
    </submittedName>
</protein>
<name>A0A5B7E5A2_PORTR</name>
<accession>A0A5B7E5A2</accession>
<proteinExistence type="predicted"/>
<organism evidence="1 2">
    <name type="scientific">Portunus trituberculatus</name>
    <name type="common">Swimming crab</name>
    <name type="synonym">Neptunus trituberculatus</name>
    <dbReference type="NCBI Taxonomy" id="210409"/>
    <lineage>
        <taxon>Eukaryota</taxon>
        <taxon>Metazoa</taxon>
        <taxon>Ecdysozoa</taxon>
        <taxon>Arthropoda</taxon>
        <taxon>Crustacea</taxon>
        <taxon>Multicrustacea</taxon>
        <taxon>Malacostraca</taxon>
        <taxon>Eumalacostraca</taxon>
        <taxon>Eucarida</taxon>
        <taxon>Decapoda</taxon>
        <taxon>Pleocyemata</taxon>
        <taxon>Brachyura</taxon>
        <taxon>Eubrachyura</taxon>
        <taxon>Portunoidea</taxon>
        <taxon>Portunidae</taxon>
        <taxon>Portuninae</taxon>
        <taxon>Portunus</taxon>
    </lineage>
</organism>
<evidence type="ECO:0000313" key="2">
    <source>
        <dbReference type="Proteomes" id="UP000324222"/>
    </source>
</evidence>
<gene>
    <name evidence="1" type="ORF">E2C01_021723</name>
</gene>
<dbReference type="AlphaFoldDB" id="A0A5B7E5A2"/>
<sequence>MENKLGVLKTQLIIPVTFGNTRMAVEDSATLPRVIYSTWAELAGFLPPFTPTTETKAPIFFVC</sequence>
<dbReference type="EMBL" id="VSRR010001926">
    <property type="protein sequence ID" value="MPC28517.1"/>
    <property type="molecule type" value="Genomic_DNA"/>
</dbReference>